<dbReference type="PANTHER" id="PTHR43479">
    <property type="entry name" value="ACREF/ENVCD OPERON REPRESSOR-RELATED"/>
    <property type="match status" value="1"/>
</dbReference>
<proteinExistence type="predicted"/>
<dbReference type="InterPro" id="IPR009057">
    <property type="entry name" value="Homeodomain-like_sf"/>
</dbReference>
<dbReference type="SUPFAM" id="SSF46689">
    <property type="entry name" value="Homeodomain-like"/>
    <property type="match status" value="1"/>
</dbReference>
<feature type="DNA-binding region" description="H-T-H motif" evidence="3">
    <location>
        <begin position="41"/>
        <end position="60"/>
    </location>
</feature>
<dbReference type="EMBL" id="JAQKAB010000012">
    <property type="protein sequence ID" value="MDA7028119.1"/>
    <property type="molecule type" value="Genomic_DNA"/>
</dbReference>
<dbReference type="RefSeq" id="WP_271341930.1">
    <property type="nucleotide sequence ID" value="NZ_JAQKAB010000012.1"/>
</dbReference>
<dbReference type="Proteomes" id="UP001211894">
    <property type="component" value="Unassembled WGS sequence"/>
</dbReference>
<dbReference type="InterPro" id="IPR023772">
    <property type="entry name" value="DNA-bd_HTH_TetR-type_CS"/>
</dbReference>
<reference evidence="5 6" key="1">
    <citation type="submission" date="2023-01" db="EMBL/GenBank/DDBJ databases">
        <title>Bacillus changyiensis sp. nov., isolated from a coastal deposit.</title>
        <authorList>
            <person name="Xiao G."/>
            <person name="Lai Q."/>
            <person name="Hu Z."/>
            <person name="Shao Z."/>
        </authorList>
    </citation>
    <scope>NUCLEOTIDE SEQUENCE [LARGE SCALE GENOMIC DNA]</scope>
    <source>
        <strain evidence="5 6">CLL-7-23</strain>
    </source>
</reference>
<accession>A0ABT4X770</accession>
<keyword evidence="6" id="KW-1185">Reference proteome</keyword>
<evidence type="ECO:0000313" key="6">
    <source>
        <dbReference type="Proteomes" id="UP001211894"/>
    </source>
</evidence>
<dbReference type="PROSITE" id="PS50977">
    <property type="entry name" value="HTH_TETR_2"/>
    <property type="match status" value="1"/>
</dbReference>
<name>A0ABT4X770_9BACI</name>
<keyword evidence="1" id="KW-0678">Repressor</keyword>
<evidence type="ECO:0000313" key="5">
    <source>
        <dbReference type="EMBL" id="MDA7028119.1"/>
    </source>
</evidence>
<dbReference type="Gene3D" id="1.10.10.60">
    <property type="entry name" value="Homeodomain-like"/>
    <property type="match status" value="1"/>
</dbReference>
<sequence>MKNEEQTKIRKPKQARSIKMKEKILNAAFQLFCEKGYYKTTTNEIAQRAQVSIGSLYSYFKDKDTIFMEILNRYHNQFQTTKNKIIDTLNLFNGENREGLHALIKILIQLHEESKELNRELNVLSYYNPTIAKIIQEQKEQTLQDVVHFFMQFKNDLKIDDLEATAIVIFDMISATVDRIVFEKNEVDRERLINAAIEIIYKFFKE</sequence>
<organism evidence="5 6">
    <name type="scientific">Bacillus changyiensis</name>
    <dbReference type="NCBI Taxonomy" id="3004103"/>
    <lineage>
        <taxon>Bacteria</taxon>
        <taxon>Bacillati</taxon>
        <taxon>Bacillota</taxon>
        <taxon>Bacilli</taxon>
        <taxon>Bacillales</taxon>
        <taxon>Bacillaceae</taxon>
        <taxon>Bacillus</taxon>
    </lineage>
</organism>
<dbReference type="PANTHER" id="PTHR43479:SF11">
    <property type="entry name" value="ACREF_ENVCD OPERON REPRESSOR-RELATED"/>
    <property type="match status" value="1"/>
</dbReference>
<evidence type="ECO:0000256" key="2">
    <source>
        <dbReference type="ARBA" id="ARBA00023125"/>
    </source>
</evidence>
<dbReference type="PROSITE" id="PS01081">
    <property type="entry name" value="HTH_TETR_1"/>
    <property type="match status" value="1"/>
</dbReference>
<evidence type="ECO:0000259" key="4">
    <source>
        <dbReference type="PROSITE" id="PS50977"/>
    </source>
</evidence>
<protein>
    <submittedName>
        <fullName evidence="5">TetR/AcrR family transcriptional regulator</fullName>
    </submittedName>
</protein>
<evidence type="ECO:0000256" key="1">
    <source>
        <dbReference type="ARBA" id="ARBA00022491"/>
    </source>
</evidence>
<dbReference type="InterPro" id="IPR001647">
    <property type="entry name" value="HTH_TetR"/>
</dbReference>
<feature type="domain" description="HTH tetR-type" evidence="4">
    <location>
        <begin position="18"/>
        <end position="78"/>
    </location>
</feature>
<dbReference type="Pfam" id="PF00440">
    <property type="entry name" value="TetR_N"/>
    <property type="match status" value="1"/>
</dbReference>
<gene>
    <name evidence="5" type="ORF">PJ311_16215</name>
</gene>
<keyword evidence="2 3" id="KW-0238">DNA-binding</keyword>
<evidence type="ECO:0000256" key="3">
    <source>
        <dbReference type="PROSITE-ProRule" id="PRU00335"/>
    </source>
</evidence>
<comment type="caution">
    <text evidence="5">The sequence shown here is derived from an EMBL/GenBank/DDBJ whole genome shotgun (WGS) entry which is preliminary data.</text>
</comment>
<dbReference type="PRINTS" id="PR00455">
    <property type="entry name" value="HTHTETR"/>
</dbReference>
<dbReference type="InterPro" id="IPR050624">
    <property type="entry name" value="HTH-type_Tx_Regulator"/>
</dbReference>
<dbReference type="Gene3D" id="1.10.357.10">
    <property type="entry name" value="Tetracycline Repressor, domain 2"/>
    <property type="match status" value="1"/>
</dbReference>